<dbReference type="InterPro" id="IPR013108">
    <property type="entry name" value="Amidohydro_3"/>
</dbReference>
<reference evidence="2 3" key="1">
    <citation type="submission" date="2015-03" db="EMBL/GenBank/DDBJ databases">
        <authorList>
            <person name="Urmite Genomes"/>
        </authorList>
    </citation>
    <scope>NUCLEOTIDE SEQUENCE [LARGE SCALE GENOMIC DNA]</scope>
    <source>
        <strain evidence="2 3">CSUR P1491</strain>
    </source>
</reference>
<dbReference type="SUPFAM" id="SSF51556">
    <property type="entry name" value="Metallo-dependent hydrolases"/>
    <property type="match status" value="1"/>
</dbReference>
<dbReference type="AlphaFoldDB" id="A0A0E4GXV5"/>
<dbReference type="PANTHER" id="PTHR22642">
    <property type="entry name" value="IMIDAZOLONEPROPIONASE"/>
    <property type="match status" value="1"/>
</dbReference>
<dbReference type="InterPro" id="IPR032466">
    <property type="entry name" value="Metal_Hydrolase"/>
</dbReference>
<organism evidence="2 3">
    <name type="scientific">Mycobacterium lentiflavum</name>
    <dbReference type="NCBI Taxonomy" id="141349"/>
    <lineage>
        <taxon>Bacteria</taxon>
        <taxon>Bacillati</taxon>
        <taxon>Actinomycetota</taxon>
        <taxon>Actinomycetes</taxon>
        <taxon>Mycobacteriales</taxon>
        <taxon>Mycobacteriaceae</taxon>
        <taxon>Mycobacterium</taxon>
        <taxon>Mycobacterium simiae complex</taxon>
    </lineage>
</organism>
<dbReference type="GO" id="GO:0016810">
    <property type="term" value="F:hydrolase activity, acting on carbon-nitrogen (but not peptide) bonds"/>
    <property type="evidence" value="ECO:0007669"/>
    <property type="project" value="InterPro"/>
</dbReference>
<keyword evidence="2" id="KW-0378">Hydrolase</keyword>
<dbReference type="InterPro" id="IPR011059">
    <property type="entry name" value="Metal-dep_hydrolase_composite"/>
</dbReference>
<sequence length="437" mass="46503">MLIHRATLLDGRVTDLRIGAQIEEMGDDLESRSGETVLDAHGATVLPGLHDHHVHLRSAAAAMDSLMLGPPRVRTRDQLVQQLSLATPNADGWIRAIGYHESVAGELDRAALDAIVSDSPVRVQHRSGALWILNSAALHLLGMADHPDGRLRASDRWSDALQRHNSDLTELGRRLTAVGVTAVTDATPDLDASDMVSLLVAHRHAEFGPRLSFLAPGKKILHDDRLDLDSLTEWIADHHAGGQPVAVHCVTAVQLVVAIAALRAAGSHPLDRIEHAAVVDNDSLADLADLSRSEGLTVVTQPNFVAERGDQYLAEIPAAEHAALWRVASLRKAKVRLALSTDMPFGRGDPWAAMRAAVHRTTPSGAVLGVNECVSAIDALTMFLGSADQPSRPRVVDVGQPADLCVLAAPPKTVLAELNAELVAATIIGGAIAYPAD</sequence>
<dbReference type="Pfam" id="PF07969">
    <property type="entry name" value="Amidohydro_3"/>
    <property type="match status" value="1"/>
</dbReference>
<dbReference type="EMBL" id="CTEE01000001">
    <property type="protein sequence ID" value="CQD04118.1"/>
    <property type="molecule type" value="Genomic_DNA"/>
</dbReference>
<evidence type="ECO:0000313" key="3">
    <source>
        <dbReference type="Proteomes" id="UP000199251"/>
    </source>
</evidence>
<feature type="domain" description="Amidohydrolase 3" evidence="1">
    <location>
        <begin position="37"/>
        <end position="434"/>
    </location>
</feature>
<name>A0A0E4GXV5_MYCLN</name>
<dbReference type="PANTHER" id="PTHR22642:SF2">
    <property type="entry name" value="PROTEIN LONG AFTER FAR-RED 3"/>
    <property type="match status" value="1"/>
</dbReference>
<dbReference type="STRING" id="141349.BN1232_00600"/>
<gene>
    <name evidence="2" type="ORF">BN1232_00600</name>
</gene>
<dbReference type="RefSeq" id="WP_090598709.1">
    <property type="nucleotide sequence ID" value="NZ_CTEE01000001.1"/>
</dbReference>
<dbReference type="Proteomes" id="UP000199251">
    <property type="component" value="Unassembled WGS sequence"/>
</dbReference>
<accession>A0A0E4GXV5</accession>
<evidence type="ECO:0000313" key="2">
    <source>
        <dbReference type="EMBL" id="CQD04118.1"/>
    </source>
</evidence>
<dbReference type="Gene3D" id="3.20.20.140">
    <property type="entry name" value="Metal-dependent hydrolases"/>
    <property type="match status" value="2"/>
</dbReference>
<dbReference type="Gene3D" id="3.10.310.70">
    <property type="match status" value="1"/>
</dbReference>
<protein>
    <submittedName>
        <fullName evidence="2">Amidohydrolase family protein</fullName>
    </submittedName>
</protein>
<dbReference type="OrthoDB" id="3173428at2"/>
<dbReference type="SUPFAM" id="SSF51338">
    <property type="entry name" value="Composite domain of metallo-dependent hydrolases"/>
    <property type="match status" value="1"/>
</dbReference>
<dbReference type="Gene3D" id="2.30.40.10">
    <property type="entry name" value="Urease, subunit C, domain 1"/>
    <property type="match status" value="1"/>
</dbReference>
<proteinExistence type="predicted"/>
<evidence type="ECO:0000259" key="1">
    <source>
        <dbReference type="Pfam" id="PF07969"/>
    </source>
</evidence>